<dbReference type="EMBL" id="OV725078">
    <property type="protein sequence ID" value="CAH1394271.1"/>
    <property type="molecule type" value="Genomic_DNA"/>
</dbReference>
<gene>
    <name evidence="1" type="ORF">NEZAVI_LOCUS4802</name>
</gene>
<accession>A0A9P0E9V3</accession>
<evidence type="ECO:0000313" key="2">
    <source>
        <dbReference type="Proteomes" id="UP001152798"/>
    </source>
</evidence>
<proteinExistence type="predicted"/>
<organism evidence="1 2">
    <name type="scientific">Nezara viridula</name>
    <name type="common">Southern green stink bug</name>
    <name type="synonym">Cimex viridulus</name>
    <dbReference type="NCBI Taxonomy" id="85310"/>
    <lineage>
        <taxon>Eukaryota</taxon>
        <taxon>Metazoa</taxon>
        <taxon>Ecdysozoa</taxon>
        <taxon>Arthropoda</taxon>
        <taxon>Hexapoda</taxon>
        <taxon>Insecta</taxon>
        <taxon>Pterygota</taxon>
        <taxon>Neoptera</taxon>
        <taxon>Paraneoptera</taxon>
        <taxon>Hemiptera</taxon>
        <taxon>Heteroptera</taxon>
        <taxon>Panheteroptera</taxon>
        <taxon>Pentatomomorpha</taxon>
        <taxon>Pentatomoidea</taxon>
        <taxon>Pentatomidae</taxon>
        <taxon>Pentatominae</taxon>
        <taxon>Nezara</taxon>
    </lineage>
</organism>
<evidence type="ECO:0000313" key="1">
    <source>
        <dbReference type="EMBL" id="CAH1394271.1"/>
    </source>
</evidence>
<dbReference type="Proteomes" id="UP001152798">
    <property type="component" value="Chromosome 2"/>
</dbReference>
<reference evidence="1" key="1">
    <citation type="submission" date="2022-01" db="EMBL/GenBank/DDBJ databases">
        <authorList>
            <person name="King R."/>
        </authorList>
    </citation>
    <scope>NUCLEOTIDE SEQUENCE</scope>
</reference>
<sequence length="99" mass="10982">MLTLPKKAAVDSKVLCHHSLEVTPAVTGGRWQTSTILILKIPEPLILIYSLILTFKEIVYNNLHQSYTAQQGPPHEAGVVYYAKAFSLKSLNCLPMVAF</sequence>
<dbReference type="AlphaFoldDB" id="A0A9P0E9V3"/>
<protein>
    <submittedName>
        <fullName evidence="1">Uncharacterized protein</fullName>
    </submittedName>
</protein>
<keyword evidence="2" id="KW-1185">Reference proteome</keyword>
<name>A0A9P0E9V3_NEZVI</name>